<evidence type="ECO:0000313" key="3">
    <source>
        <dbReference type="Proteomes" id="UP000064967"/>
    </source>
</evidence>
<proteinExistence type="predicted"/>
<protein>
    <submittedName>
        <fullName evidence="2">Uncharacterized protein</fullName>
    </submittedName>
</protein>
<organism evidence="2 3">
    <name type="scientific">Labilithrix luteola</name>
    <dbReference type="NCBI Taxonomy" id="1391654"/>
    <lineage>
        <taxon>Bacteria</taxon>
        <taxon>Pseudomonadati</taxon>
        <taxon>Myxococcota</taxon>
        <taxon>Polyangia</taxon>
        <taxon>Polyangiales</taxon>
        <taxon>Labilitrichaceae</taxon>
        <taxon>Labilithrix</taxon>
    </lineage>
</organism>
<gene>
    <name evidence="2" type="ORF">AKJ09_08069</name>
</gene>
<feature type="region of interest" description="Disordered" evidence="1">
    <location>
        <begin position="61"/>
        <end position="88"/>
    </location>
</feature>
<dbReference type="Proteomes" id="UP000064967">
    <property type="component" value="Chromosome"/>
</dbReference>
<dbReference type="EMBL" id="CP012333">
    <property type="protein sequence ID" value="AKV01406.1"/>
    <property type="molecule type" value="Genomic_DNA"/>
</dbReference>
<reference evidence="2 3" key="1">
    <citation type="submission" date="2015-08" db="EMBL/GenBank/DDBJ databases">
        <authorList>
            <person name="Babu N.S."/>
            <person name="Beckwith C.J."/>
            <person name="Beseler K.G."/>
            <person name="Brison A."/>
            <person name="Carone J.V."/>
            <person name="Caskin T.P."/>
            <person name="Diamond M."/>
            <person name="Durham M.E."/>
            <person name="Foxe J.M."/>
            <person name="Go M."/>
            <person name="Henderson B.A."/>
            <person name="Jones I.B."/>
            <person name="McGettigan J.A."/>
            <person name="Micheletti S.J."/>
            <person name="Nasrallah M.E."/>
            <person name="Ortiz D."/>
            <person name="Piller C.R."/>
            <person name="Privatt S.R."/>
            <person name="Schneider S.L."/>
            <person name="Sharp S."/>
            <person name="Smith T.C."/>
            <person name="Stanton J.D."/>
            <person name="Ullery H.E."/>
            <person name="Wilson R.J."/>
            <person name="Serrano M.G."/>
            <person name="Buck G."/>
            <person name="Lee V."/>
            <person name="Wang Y."/>
            <person name="Carvalho R."/>
            <person name="Voegtly L."/>
            <person name="Shi R."/>
            <person name="Duckworth R."/>
            <person name="Johnson A."/>
            <person name="Loviza R."/>
            <person name="Walstead R."/>
            <person name="Shah Z."/>
            <person name="Kiflezghi M."/>
            <person name="Wade K."/>
            <person name="Ball S.L."/>
            <person name="Bradley K.W."/>
            <person name="Asai D.J."/>
            <person name="Bowman C.A."/>
            <person name="Russell D.A."/>
            <person name="Pope W.H."/>
            <person name="Jacobs-Sera D."/>
            <person name="Hendrix R.W."/>
            <person name="Hatfull G.F."/>
        </authorList>
    </citation>
    <scope>NUCLEOTIDE SEQUENCE [LARGE SCALE GENOMIC DNA]</scope>
    <source>
        <strain evidence="2 3">DSM 27648</strain>
    </source>
</reference>
<dbReference type="AlphaFoldDB" id="A0A0K1Q6E3"/>
<name>A0A0K1Q6E3_9BACT</name>
<keyword evidence="3" id="KW-1185">Reference proteome</keyword>
<evidence type="ECO:0000313" key="2">
    <source>
        <dbReference type="EMBL" id="AKV01406.1"/>
    </source>
</evidence>
<dbReference type="KEGG" id="llu:AKJ09_08069"/>
<sequence length="88" mass="9556">MGSQIGAARPQSSLARHFTHLPVATWHRGEFWEQSLSVVHSTHCFFVGEHTPEVQSAVATQPTHAPFPSSHVVPAGQSDGAWQAGWQS</sequence>
<evidence type="ECO:0000256" key="1">
    <source>
        <dbReference type="SAM" id="MobiDB-lite"/>
    </source>
</evidence>
<accession>A0A0K1Q6E3</accession>